<dbReference type="OrthoDB" id="119432at2"/>
<dbReference type="Proteomes" id="UP000245802">
    <property type="component" value="Chromosome"/>
</dbReference>
<evidence type="ECO:0000313" key="3">
    <source>
        <dbReference type="Proteomes" id="UP000245802"/>
    </source>
</evidence>
<gene>
    <name evidence="2" type="ORF">C1280_10050</name>
</gene>
<keyword evidence="3" id="KW-1185">Reference proteome</keyword>
<dbReference type="Pfam" id="PF12867">
    <property type="entry name" value="DinB_2"/>
    <property type="match status" value="1"/>
</dbReference>
<proteinExistence type="predicted"/>
<evidence type="ECO:0000259" key="1">
    <source>
        <dbReference type="Pfam" id="PF12867"/>
    </source>
</evidence>
<dbReference type="SUPFAM" id="SSF109854">
    <property type="entry name" value="DinB/YfiT-like putative metalloenzymes"/>
    <property type="match status" value="1"/>
</dbReference>
<reference evidence="2 3" key="1">
    <citation type="submission" date="2018-01" db="EMBL/GenBank/DDBJ databases">
        <title>G. obscuriglobus.</title>
        <authorList>
            <person name="Franke J."/>
            <person name="Blomberg W."/>
            <person name="Selmecki A."/>
        </authorList>
    </citation>
    <scope>NUCLEOTIDE SEQUENCE [LARGE SCALE GENOMIC DNA]</scope>
    <source>
        <strain evidence="2 3">DSM 5831</strain>
    </source>
</reference>
<organism evidence="2 3">
    <name type="scientific">Gemmata obscuriglobus</name>
    <dbReference type="NCBI Taxonomy" id="114"/>
    <lineage>
        <taxon>Bacteria</taxon>
        <taxon>Pseudomonadati</taxon>
        <taxon>Planctomycetota</taxon>
        <taxon>Planctomycetia</taxon>
        <taxon>Gemmatales</taxon>
        <taxon>Gemmataceae</taxon>
        <taxon>Gemmata</taxon>
    </lineage>
</organism>
<dbReference type="InterPro" id="IPR024775">
    <property type="entry name" value="DinB-like"/>
</dbReference>
<dbReference type="AlphaFoldDB" id="A0A2Z3GZ45"/>
<dbReference type="KEGG" id="gog:C1280_10050"/>
<dbReference type="EMBL" id="CP025958">
    <property type="protein sequence ID" value="AWM37332.1"/>
    <property type="molecule type" value="Genomic_DNA"/>
</dbReference>
<dbReference type="InterPro" id="IPR034660">
    <property type="entry name" value="DinB/YfiT-like"/>
</dbReference>
<sequence length="166" mass="18371">MLISEQMVPEFTRETAVTRKLLARVPDDKVDWSPGIGLRSIGWNASHLAEIAGWIPFVLQQPKLDIAPFGGEAVPQPDKKDVTELLKHFDQNVATSLAALKGVTDTVMAETWTMKAGGHVLFSMTKGDCLRKWVLSHTAHHRGILSAYLRMGGVPHDSIDESDWTE</sequence>
<feature type="domain" description="DinB-like" evidence="1">
    <location>
        <begin position="11"/>
        <end position="144"/>
    </location>
</feature>
<accession>A0A2Z3GZ45</accession>
<protein>
    <submittedName>
        <fullName evidence="2">Damage-inducible protein DinB</fullName>
    </submittedName>
</protein>
<evidence type="ECO:0000313" key="2">
    <source>
        <dbReference type="EMBL" id="AWM37332.1"/>
    </source>
</evidence>
<dbReference type="Gene3D" id="1.20.120.450">
    <property type="entry name" value="dinb family like domain"/>
    <property type="match status" value="1"/>
</dbReference>
<name>A0A2Z3GZ45_9BACT</name>
<dbReference type="RefSeq" id="WP_109570908.1">
    <property type="nucleotide sequence ID" value="NZ_CP025958.1"/>
</dbReference>